<keyword evidence="14" id="KW-1185">Reference proteome</keyword>
<comment type="caution">
    <text evidence="13">The sequence shown here is derived from an EMBL/GenBank/DDBJ whole genome shotgun (WGS) entry which is preliminary data.</text>
</comment>
<dbReference type="EMBL" id="JACCJZ010000020">
    <property type="protein sequence ID" value="NYZ63649.1"/>
    <property type="molecule type" value="Genomic_DNA"/>
</dbReference>
<evidence type="ECO:0000256" key="4">
    <source>
        <dbReference type="ARBA" id="ARBA00011881"/>
    </source>
</evidence>
<proteinExistence type="inferred from homology"/>
<keyword evidence="7 11" id="KW-0479">Metal-binding</keyword>
<evidence type="ECO:0000256" key="10">
    <source>
        <dbReference type="ARBA" id="ARBA00031051"/>
    </source>
</evidence>
<evidence type="ECO:0000256" key="12">
    <source>
        <dbReference type="PIRSR" id="PIRSR006118-2"/>
    </source>
</evidence>
<feature type="binding site" evidence="12">
    <location>
        <position position="30"/>
    </location>
    <ligand>
        <name>Mg(2+)</name>
        <dbReference type="ChEBI" id="CHEBI:18420"/>
    </ligand>
</feature>
<accession>A0A7Z0TWR5</accession>
<organism evidence="13 14">
    <name type="scientific">Luteimonas deserti</name>
    <dbReference type="NCBI Taxonomy" id="2752306"/>
    <lineage>
        <taxon>Bacteria</taxon>
        <taxon>Pseudomonadati</taxon>
        <taxon>Pseudomonadota</taxon>
        <taxon>Gammaproteobacteria</taxon>
        <taxon>Lysobacterales</taxon>
        <taxon>Lysobacteraceae</taxon>
        <taxon>Luteimonas</taxon>
    </lineage>
</organism>
<dbReference type="Proteomes" id="UP000589896">
    <property type="component" value="Unassembled WGS sequence"/>
</dbReference>
<dbReference type="Gene3D" id="3.40.50.1000">
    <property type="entry name" value="HAD superfamily/HAD-like"/>
    <property type="match status" value="1"/>
</dbReference>
<evidence type="ECO:0000313" key="13">
    <source>
        <dbReference type="EMBL" id="NYZ63649.1"/>
    </source>
</evidence>
<dbReference type="PIRSF" id="PIRSF006118">
    <property type="entry name" value="KDO8-P_Ptase"/>
    <property type="match status" value="1"/>
</dbReference>
<dbReference type="SFLD" id="SFLDS00003">
    <property type="entry name" value="Haloacid_Dehalogenase"/>
    <property type="match status" value="1"/>
</dbReference>
<dbReference type="Pfam" id="PF08282">
    <property type="entry name" value="Hydrolase_3"/>
    <property type="match status" value="1"/>
</dbReference>
<dbReference type="AlphaFoldDB" id="A0A7Z0TWR5"/>
<evidence type="ECO:0000256" key="2">
    <source>
        <dbReference type="ARBA" id="ARBA00001946"/>
    </source>
</evidence>
<dbReference type="NCBIfam" id="TIGR01670">
    <property type="entry name" value="KdsC-phosphatas"/>
    <property type="match status" value="1"/>
</dbReference>
<dbReference type="InterPro" id="IPR010023">
    <property type="entry name" value="KdsC_fam"/>
</dbReference>
<evidence type="ECO:0000256" key="6">
    <source>
        <dbReference type="ARBA" id="ARBA00020092"/>
    </source>
</evidence>
<dbReference type="SUPFAM" id="SSF56784">
    <property type="entry name" value="HAD-like"/>
    <property type="match status" value="1"/>
</dbReference>
<sequence length="187" mass="20016">MPSHPPHAVFDSVPDAVMARARRVRLACFDVDGTLTDGALTFDTEGRETKTFHVHDGQGLVLLRKAGIAVAMVTARRGGIVERRAADLGIEAYVHVADKRERVEQLCAALDIGPDEMAFMGDDLADVGVMRIAGLAVAPADAQRCAAEAAHWRTRAEGGRGAGRELCELILHAQERLATSHADGRVS</sequence>
<comment type="function">
    <text evidence="11">Catalyzes the hydrolysis of 3-deoxy-D-manno-octulosonate 8-phosphate (KDO 8-P) to 3-deoxy-D-manno-octulosonate (KDO) and inorganic phosphate.</text>
</comment>
<name>A0A7Z0TWR5_9GAMM</name>
<keyword evidence="9 11" id="KW-0460">Magnesium</keyword>
<dbReference type="GO" id="GO:0019143">
    <property type="term" value="F:3-deoxy-manno-octulosonate-8-phosphatase activity"/>
    <property type="evidence" value="ECO:0007669"/>
    <property type="project" value="UniProtKB-UniRule"/>
</dbReference>
<evidence type="ECO:0000313" key="14">
    <source>
        <dbReference type="Proteomes" id="UP000589896"/>
    </source>
</evidence>
<protein>
    <recommendedName>
        <fullName evidence="6 11">3-deoxy-D-manno-octulosonate 8-phosphate phosphatase KdsC</fullName>
        <ecNumber evidence="5 11">3.1.3.45</ecNumber>
    </recommendedName>
    <alternativeName>
        <fullName evidence="10 11">KDO 8-P phosphatase</fullName>
    </alternativeName>
</protein>
<evidence type="ECO:0000256" key="9">
    <source>
        <dbReference type="ARBA" id="ARBA00022842"/>
    </source>
</evidence>
<dbReference type="EC" id="3.1.3.45" evidence="5 11"/>
<evidence type="ECO:0000256" key="11">
    <source>
        <dbReference type="PIRNR" id="PIRNR006118"/>
    </source>
</evidence>
<dbReference type="GO" id="GO:0046872">
    <property type="term" value="F:metal ion binding"/>
    <property type="evidence" value="ECO:0007669"/>
    <property type="project" value="UniProtKB-UniRule"/>
</dbReference>
<dbReference type="GO" id="GO:0008781">
    <property type="term" value="F:N-acylneuraminate cytidylyltransferase activity"/>
    <property type="evidence" value="ECO:0007669"/>
    <property type="project" value="TreeGrafter"/>
</dbReference>
<evidence type="ECO:0000256" key="1">
    <source>
        <dbReference type="ARBA" id="ARBA00000898"/>
    </source>
</evidence>
<dbReference type="InterPro" id="IPR023214">
    <property type="entry name" value="HAD_sf"/>
</dbReference>
<feature type="binding site" evidence="12">
    <location>
        <position position="32"/>
    </location>
    <ligand>
        <name>substrate</name>
    </ligand>
</feature>
<evidence type="ECO:0000256" key="8">
    <source>
        <dbReference type="ARBA" id="ARBA00022801"/>
    </source>
</evidence>
<keyword evidence="11" id="KW-0448">Lipopolysaccharide biosynthesis</keyword>
<feature type="binding site" evidence="12">
    <location>
        <position position="122"/>
    </location>
    <ligand>
        <name>Mg(2+)</name>
        <dbReference type="ChEBI" id="CHEBI:18420"/>
    </ligand>
</feature>
<reference evidence="13 14" key="1">
    <citation type="submission" date="2020-07" db="EMBL/GenBank/DDBJ databases">
        <title>isolation of Luteimonas sp. SJ-16.</title>
        <authorList>
            <person name="Huang X.-X."/>
            <person name="Xu L."/>
            <person name="Sun J.-Q."/>
        </authorList>
    </citation>
    <scope>NUCLEOTIDE SEQUENCE [LARGE SCALE GENOMIC DNA]</scope>
    <source>
        <strain evidence="13 14">SJ-16</strain>
    </source>
</reference>
<comment type="catalytic activity">
    <reaction evidence="1 11">
        <text>3-deoxy-alpha-D-manno-2-octulosonate-8-phosphate + H2O = 3-deoxy-alpha-D-manno-oct-2-ulosonate + phosphate</text>
        <dbReference type="Rhea" id="RHEA:11500"/>
        <dbReference type="ChEBI" id="CHEBI:15377"/>
        <dbReference type="ChEBI" id="CHEBI:43474"/>
        <dbReference type="ChEBI" id="CHEBI:85985"/>
        <dbReference type="ChEBI" id="CHEBI:85986"/>
        <dbReference type="EC" id="3.1.3.45"/>
    </reaction>
</comment>
<evidence type="ECO:0000256" key="7">
    <source>
        <dbReference type="ARBA" id="ARBA00022723"/>
    </source>
</evidence>
<comment type="subunit">
    <text evidence="4 11">Homotetramer.</text>
</comment>
<dbReference type="SFLD" id="SFLDG01136">
    <property type="entry name" value="C1.6:_Phosphoserine_Phosphatas"/>
    <property type="match status" value="1"/>
</dbReference>
<keyword evidence="8 11" id="KW-0378">Hydrolase</keyword>
<dbReference type="InterPro" id="IPR036412">
    <property type="entry name" value="HAD-like_sf"/>
</dbReference>
<dbReference type="PANTHER" id="PTHR21485:SF3">
    <property type="entry name" value="N-ACYLNEURAMINATE CYTIDYLYLTRANSFERASE"/>
    <property type="match status" value="1"/>
</dbReference>
<dbReference type="InterPro" id="IPR050793">
    <property type="entry name" value="CMP-NeuNAc_synthase"/>
</dbReference>
<comment type="similarity">
    <text evidence="3 11">Belongs to the KdsC family.</text>
</comment>
<comment type="cofactor">
    <cofactor evidence="2 11 12">
        <name>Mg(2+)</name>
        <dbReference type="ChEBI" id="CHEBI:18420"/>
    </cofactor>
</comment>
<dbReference type="PANTHER" id="PTHR21485">
    <property type="entry name" value="HAD SUPERFAMILY MEMBERS CMAS AND KDSC"/>
    <property type="match status" value="1"/>
</dbReference>
<gene>
    <name evidence="13" type="ORF">H0E82_12905</name>
</gene>
<dbReference type="SFLD" id="SFLDG01138">
    <property type="entry name" value="C1.6.2:_Deoxy-d-mannose-octulo"/>
    <property type="match status" value="1"/>
</dbReference>
<dbReference type="GO" id="GO:0009103">
    <property type="term" value="P:lipopolysaccharide biosynthetic process"/>
    <property type="evidence" value="ECO:0007669"/>
    <property type="project" value="UniProtKB-UniRule"/>
</dbReference>
<dbReference type="FunFam" id="3.40.50.1000:FF:000029">
    <property type="entry name" value="3-deoxy-D-manno-octulosonate 8-phosphate phosphatase KdsC"/>
    <property type="match status" value="1"/>
</dbReference>
<dbReference type="CDD" id="cd01630">
    <property type="entry name" value="HAD_KDO-like"/>
    <property type="match status" value="1"/>
</dbReference>
<evidence type="ECO:0000256" key="5">
    <source>
        <dbReference type="ARBA" id="ARBA00013066"/>
    </source>
</evidence>
<evidence type="ECO:0000256" key="3">
    <source>
        <dbReference type="ARBA" id="ARBA00005893"/>
    </source>
</evidence>